<dbReference type="Proteomes" id="UP001156870">
    <property type="component" value="Unassembled WGS sequence"/>
</dbReference>
<evidence type="ECO:0000256" key="1">
    <source>
        <dbReference type="ARBA" id="ARBA00008460"/>
    </source>
</evidence>
<dbReference type="AlphaFoldDB" id="A0AA37WP64"/>
<dbReference type="PANTHER" id="PTHR38036">
    <property type="entry name" value="UPF0250 PROTEIN YBED"/>
    <property type="match status" value="1"/>
</dbReference>
<evidence type="ECO:0000313" key="3">
    <source>
        <dbReference type="EMBL" id="GLS26916.1"/>
    </source>
</evidence>
<reference evidence="3 4" key="1">
    <citation type="journal article" date="2014" name="Int. J. Syst. Evol. Microbiol.">
        <title>Complete genome sequence of Corynebacterium casei LMG S-19264T (=DSM 44701T), isolated from a smear-ripened cheese.</title>
        <authorList>
            <consortium name="US DOE Joint Genome Institute (JGI-PGF)"/>
            <person name="Walter F."/>
            <person name="Albersmeier A."/>
            <person name="Kalinowski J."/>
            <person name="Ruckert C."/>
        </authorList>
    </citation>
    <scope>NUCLEOTIDE SEQUENCE [LARGE SCALE GENOMIC DNA]</scope>
    <source>
        <strain evidence="3 4">NBRC 110095</strain>
    </source>
</reference>
<proteinExistence type="inferred from homology"/>
<dbReference type="EMBL" id="BSPD01000062">
    <property type="protein sequence ID" value="GLS26916.1"/>
    <property type="molecule type" value="Genomic_DNA"/>
</dbReference>
<accession>A0AA37WP64</accession>
<protein>
    <recommendedName>
        <fullName evidence="2">UPF0250 protein GCM10007877_26350</fullName>
    </recommendedName>
</protein>
<dbReference type="GO" id="GO:0005829">
    <property type="term" value="C:cytosol"/>
    <property type="evidence" value="ECO:0007669"/>
    <property type="project" value="TreeGrafter"/>
</dbReference>
<keyword evidence="4" id="KW-1185">Reference proteome</keyword>
<comment type="caution">
    <text evidence="3">The sequence shown here is derived from an EMBL/GenBank/DDBJ whole genome shotgun (WGS) entry which is preliminary data.</text>
</comment>
<sequence>MVSKVVDSQNEPPKIEFPCPDYPIKVMGDAGEPLRLLVIDVFGRHAPGFDPSAMTVRDSSKGTFQSITVKIEATGEPQLRTIFEELKRHSIVKMVI</sequence>
<dbReference type="RefSeq" id="WP_232593550.1">
    <property type="nucleotide sequence ID" value="NZ_BSPD01000062.1"/>
</dbReference>
<dbReference type="Pfam" id="PF04359">
    <property type="entry name" value="DUF493"/>
    <property type="match status" value="1"/>
</dbReference>
<dbReference type="Gene3D" id="3.30.70.260">
    <property type="match status" value="1"/>
</dbReference>
<dbReference type="HAMAP" id="MF_00659">
    <property type="entry name" value="UPF0250"/>
    <property type="match status" value="1"/>
</dbReference>
<dbReference type="PANTHER" id="PTHR38036:SF1">
    <property type="entry name" value="UPF0250 PROTEIN YBED"/>
    <property type="match status" value="1"/>
</dbReference>
<evidence type="ECO:0000256" key="2">
    <source>
        <dbReference type="HAMAP-Rule" id="MF_00659"/>
    </source>
</evidence>
<evidence type="ECO:0000313" key="4">
    <source>
        <dbReference type="Proteomes" id="UP001156870"/>
    </source>
</evidence>
<comment type="similarity">
    <text evidence="1 2">Belongs to the UPF0250 family.</text>
</comment>
<dbReference type="InterPro" id="IPR027471">
    <property type="entry name" value="YbeD-like_sf"/>
</dbReference>
<organism evidence="3 4">
    <name type="scientific">Marinibactrum halimedae</name>
    <dbReference type="NCBI Taxonomy" id="1444977"/>
    <lineage>
        <taxon>Bacteria</taxon>
        <taxon>Pseudomonadati</taxon>
        <taxon>Pseudomonadota</taxon>
        <taxon>Gammaproteobacteria</taxon>
        <taxon>Cellvibrionales</taxon>
        <taxon>Cellvibrionaceae</taxon>
        <taxon>Marinibactrum</taxon>
    </lineage>
</organism>
<name>A0AA37WP64_9GAMM</name>
<gene>
    <name evidence="3" type="ORF">GCM10007877_26350</name>
</gene>
<dbReference type="SUPFAM" id="SSF117991">
    <property type="entry name" value="YbeD/HP0495-like"/>
    <property type="match status" value="1"/>
</dbReference>
<dbReference type="InterPro" id="IPR007454">
    <property type="entry name" value="UPF0250_YbeD-like"/>
</dbReference>